<reference evidence="2 3" key="1">
    <citation type="submission" date="2017-11" db="EMBL/GenBank/DDBJ databases">
        <title>Draft genome sequence of Mitsuaria sp. HWN-4.</title>
        <authorList>
            <person name="Gundlapally S.R."/>
        </authorList>
    </citation>
    <scope>NUCLEOTIDE SEQUENCE [LARGE SCALE GENOMIC DNA]</scope>
    <source>
        <strain evidence="2 3">HWN-4</strain>
    </source>
</reference>
<feature type="compositionally biased region" description="Basic and acidic residues" evidence="1">
    <location>
        <begin position="17"/>
        <end position="28"/>
    </location>
</feature>
<dbReference type="AlphaFoldDB" id="A0A2G9C7Q6"/>
<evidence type="ECO:0000313" key="3">
    <source>
        <dbReference type="Proteomes" id="UP000231501"/>
    </source>
</evidence>
<dbReference type="RefSeq" id="WP_099862448.1">
    <property type="nucleotide sequence ID" value="NZ_PEOG01000039.1"/>
</dbReference>
<evidence type="ECO:0000313" key="2">
    <source>
        <dbReference type="EMBL" id="PIM52372.1"/>
    </source>
</evidence>
<protein>
    <submittedName>
        <fullName evidence="2">Uncharacterized protein</fullName>
    </submittedName>
</protein>
<proteinExistence type="predicted"/>
<dbReference type="EMBL" id="PEOG01000039">
    <property type="protein sequence ID" value="PIM52372.1"/>
    <property type="molecule type" value="Genomic_DNA"/>
</dbReference>
<feature type="region of interest" description="Disordered" evidence="1">
    <location>
        <begin position="1"/>
        <end position="67"/>
    </location>
</feature>
<dbReference type="Proteomes" id="UP000231501">
    <property type="component" value="Unassembled WGS sequence"/>
</dbReference>
<comment type="caution">
    <text evidence="2">The sequence shown here is derived from an EMBL/GenBank/DDBJ whole genome shotgun (WGS) entry which is preliminary data.</text>
</comment>
<organism evidence="2 3">
    <name type="scientific">Roseateles chitinivorans</name>
    <dbReference type="NCBI Taxonomy" id="2917965"/>
    <lineage>
        <taxon>Bacteria</taxon>
        <taxon>Pseudomonadati</taxon>
        <taxon>Pseudomonadota</taxon>
        <taxon>Betaproteobacteria</taxon>
        <taxon>Burkholderiales</taxon>
        <taxon>Sphaerotilaceae</taxon>
        <taxon>Roseateles</taxon>
    </lineage>
</organism>
<gene>
    <name evidence="2" type="ORF">CS062_15105</name>
</gene>
<sequence>MNAPRTSSDFPPGLHGGLEHDDEDHRVGETGQKGPEGDGDIDRAHHEQRDSGDGAGRPRTKPPIPGR</sequence>
<feature type="compositionally biased region" description="Basic and acidic residues" evidence="1">
    <location>
        <begin position="40"/>
        <end position="52"/>
    </location>
</feature>
<dbReference type="OrthoDB" id="9155283at2"/>
<evidence type="ECO:0000256" key="1">
    <source>
        <dbReference type="SAM" id="MobiDB-lite"/>
    </source>
</evidence>
<accession>A0A2G9C7Q6</accession>
<name>A0A2G9C7Q6_9BURK</name>
<keyword evidence="3" id="KW-1185">Reference proteome</keyword>